<dbReference type="SUPFAM" id="SSF51905">
    <property type="entry name" value="FAD/NAD(P)-binding domain"/>
    <property type="match status" value="1"/>
</dbReference>
<organism evidence="7 8">
    <name type="scientific">Dactylonectria macrodidyma</name>
    <dbReference type="NCBI Taxonomy" id="307937"/>
    <lineage>
        <taxon>Eukaryota</taxon>
        <taxon>Fungi</taxon>
        <taxon>Dikarya</taxon>
        <taxon>Ascomycota</taxon>
        <taxon>Pezizomycotina</taxon>
        <taxon>Sordariomycetes</taxon>
        <taxon>Hypocreomycetidae</taxon>
        <taxon>Hypocreales</taxon>
        <taxon>Nectriaceae</taxon>
        <taxon>Dactylonectria</taxon>
    </lineage>
</organism>
<evidence type="ECO:0000256" key="5">
    <source>
        <dbReference type="ARBA" id="ARBA00023033"/>
    </source>
</evidence>
<dbReference type="InterPro" id="IPR002938">
    <property type="entry name" value="FAD-bd"/>
</dbReference>
<comment type="caution">
    <text evidence="7">The sequence shown here is derived from an EMBL/GenBank/DDBJ whole genome shotgun (WGS) entry which is preliminary data.</text>
</comment>
<dbReference type="PANTHER" id="PTHR13789">
    <property type="entry name" value="MONOOXYGENASE"/>
    <property type="match status" value="1"/>
</dbReference>
<evidence type="ECO:0000256" key="1">
    <source>
        <dbReference type="ARBA" id="ARBA00007992"/>
    </source>
</evidence>
<comment type="similarity">
    <text evidence="1">Belongs to the paxM FAD-dependent monooxygenase family.</text>
</comment>
<feature type="domain" description="FAD-binding" evidence="6">
    <location>
        <begin position="8"/>
        <end position="353"/>
    </location>
</feature>
<evidence type="ECO:0000256" key="4">
    <source>
        <dbReference type="ARBA" id="ARBA00023002"/>
    </source>
</evidence>
<evidence type="ECO:0000256" key="3">
    <source>
        <dbReference type="ARBA" id="ARBA00022827"/>
    </source>
</evidence>
<dbReference type="SUPFAM" id="SSF54373">
    <property type="entry name" value="FAD-linked reductases, C-terminal domain"/>
    <property type="match status" value="1"/>
</dbReference>
<evidence type="ECO:0000313" key="8">
    <source>
        <dbReference type="Proteomes" id="UP000738349"/>
    </source>
</evidence>
<dbReference type="Gene3D" id="3.50.50.60">
    <property type="entry name" value="FAD/NAD(P)-binding domain"/>
    <property type="match status" value="1"/>
</dbReference>
<accession>A0A9P9EAW6</accession>
<evidence type="ECO:0000313" key="7">
    <source>
        <dbReference type="EMBL" id="KAH7133767.1"/>
    </source>
</evidence>
<dbReference type="GO" id="GO:0071949">
    <property type="term" value="F:FAD binding"/>
    <property type="evidence" value="ECO:0007669"/>
    <property type="project" value="InterPro"/>
</dbReference>
<dbReference type="GO" id="GO:0004497">
    <property type="term" value="F:monooxygenase activity"/>
    <property type="evidence" value="ECO:0007669"/>
    <property type="project" value="UniProtKB-KW"/>
</dbReference>
<keyword evidence="8" id="KW-1185">Reference proteome</keyword>
<keyword evidence="4" id="KW-0560">Oxidoreductase</keyword>
<name>A0A9P9EAW6_9HYPO</name>
<gene>
    <name evidence="7" type="ORF">EDB81DRAFT_695429</name>
</gene>
<dbReference type="Proteomes" id="UP000738349">
    <property type="component" value="Unassembled WGS sequence"/>
</dbReference>
<proteinExistence type="inferred from homology"/>
<dbReference type="PANTHER" id="PTHR13789:SF147">
    <property type="entry name" value="PUTATIVE (AFU_ORTHOLOGUE AFUA_2G01950)-RELATED"/>
    <property type="match status" value="1"/>
</dbReference>
<keyword evidence="2" id="KW-0285">Flavoprotein</keyword>
<keyword evidence="5" id="KW-0503">Monooxygenase</keyword>
<dbReference type="EMBL" id="JAGMUV010000015">
    <property type="protein sequence ID" value="KAH7133767.1"/>
    <property type="molecule type" value="Genomic_DNA"/>
</dbReference>
<dbReference type="PRINTS" id="PR00420">
    <property type="entry name" value="RNGMNOXGNASE"/>
</dbReference>
<protein>
    <submittedName>
        <fullName evidence="7">Salicylate hydroxylase</fullName>
    </submittedName>
</protein>
<dbReference type="InterPro" id="IPR036188">
    <property type="entry name" value="FAD/NAD-bd_sf"/>
</dbReference>
<dbReference type="OrthoDB" id="16820at2759"/>
<dbReference type="Pfam" id="PF01494">
    <property type="entry name" value="FAD_binding_3"/>
    <property type="match status" value="1"/>
</dbReference>
<evidence type="ECO:0000256" key="2">
    <source>
        <dbReference type="ARBA" id="ARBA00022630"/>
    </source>
</evidence>
<reference evidence="7" key="1">
    <citation type="journal article" date="2021" name="Nat. Commun.">
        <title>Genetic determinants of endophytism in the Arabidopsis root mycobiome.</title>
        <authorList>
            <person name="Mesny F."/>
            <person name="Miyauchi S."/>
            <person name="Thiergart T."/>
            <person name="Pickel B."/>
            <person name="Atanasova L."/>
            <person name="Karlsson M."/>
            <person name="Huettel B."/>
            <person name="Barry K.W."/>
            <person name="Haridas S."/>
            <person name="Chen C."/>
            <person name="Bauer D."/>
            <person name="Andreopoulos W."/>
            <person name="Pangilinan J."/>
            <person name="LaButti K."/>
            <person name="Riley R."/>
            <person name="Lipzen A."/>
            <person name="Clum A."/>
            <person name="Drula E."/>
            <person name="Henrissat B."/>
            <person name="Kohler A."/>
            <person name="Grigoriev I.V."/>
            <person name="Martin F.M."/>
            <person name="Hacquard S."/>
        </authorList>
    </citation>
    <scope>NUCLEOTIDE SEQUENCE</scope>
    <source>
        <strain evidence="7">MPI-CAGE-AT-0147</strain>
    </source>
</reference>
<keyword evidence="3" id="KW-0274">FAD</keyword>
<evidence type="ECO:0000259" key="6">
    <source>
        <dbReference type="Pfam" id="PF01494"/>
    </source>
</evidence>
<sequence length="426" mass="47091">MASKVQLDFVIVGAGIGGLGAALAVANAGHRATVLEQATDFVEVGAGIQVPPNAGRELIRWGMGDRMDAISSKPTRINYRSWITGAPEGSTDLSRHLEKYGAPYWQVYRPDYHTVLLDAATAAGVNVRKGQTVVKYNPDEASVVLESGEVVQGDLIIAADGVKSIARKAAGLGTEPHETGDTCFRVVIPRERLLNDPELAPLSQDPNFEQFLGPDHHIIGYNMQKEKTFNLLMVIPDDRKMKGFKAPANASEVRNAYKGWSPMVQKLLSFLPEEVEKWRLTDLPAMKDWVHPSNKMVLIGDAVHATLPYLAQGAAMAIEDAAFLEATLSHLKSKDDLPDLLQFFYRGRVDRVHAIQRGSFTNRFFIHMKEEEILAMRRSVFKAGDYPSSPNLMGNTIFQDWLYGYDATKDAAAKWEKEHGGISSRL</sequence>
<dbReference type="InterPro" id="IPR050493">
    <property type="entry name" value="FAD-dep_Monooxygenase_BioMet"/>
</dbReference>
<dbReference type="AlphaFoldDB" id="A0A9P9EAW6"/>